<keyword evidence="1" id="KW-0472">Membrane</keyword>
<name>A0A2T6CC27_9RHOB</name>
<accession>A0A2T6CC27</accession>
<keyword evidence="1" id="KW-0812">Transmembrane</keyword>
<gene>
    <name evidence="2" type="ORF">C8N31_109137</name>
</gene>
<evidence type="ECO:0000313" key="3">
    <source>
        <dbReference type="Proteomes" id="UP000244092"/>
    </source>
</evidence>
<protein>
    <submittedName>
        <fullName evidence="2">Uncharacterized protein</fullName>
    </submittedName>
</protein>
<dbReference type="Proteomes" id="UP000244092">
    <property type="component" value="Unassembled WGS sequence"/>
</dbReference>
<dbReference type="EMBL" id="QBKU01000009">
    <property type="protein sequence ID" value="PTX73051.1"/>
    <property type="molecule type" value="Genomic_DNA"/>
</dbReference>
<proteinExistence type="predicted"/>
<dbReference type="RefSeq" id="WP_025046539.1">
    <property type="nucleotide sequence ID" value="NZ_QBKU01000009.1"/>
</dbReference>
<reference evidence="2 3" key="1">
    <citation type="submission" date="2018-04" db="EMBL/GenBank/DDBJ databases">
        <title>Genomic Encyclopedia of Archaeal and Bacterial Type Strains, Phase II (KMG-II): from individual species to whole genera.</title>
        <authorList>
            <person name="Goeker M."/>
        </authorList>
    </citation>
    <scope>NUCLEOTIDE SEQUENCE [LARGE SCALE GENOMIC DNA]</scope>
    <source>
        <strain evidence="2 3">DSM 12244</strain>
    </source>
</reference>
<keyword evidence="1" id="KW-1133">Transmembrane helix</keyword>
<feature type="transmembrane region" description="Helical" evidence="1">
    <location>
        <begin position="20"/>
        <end position="45"/>
    </location>
</feature>
<evidence type="ECO:0000256" key="1">
    <source>
        <dbReference type="SAM" id="Phobius"/>
    </source>
</evidence>
<comment type="caution">
    <text evidence="2">The sequence shown here is derived from an EMBL/GenBank/DDBJ whole genome shotgun (WGS) entry which is preliminary data.</text>
</comment>
<dbReference type="AlphaFoldDB" id="A0A2T6CC27"/>
<organism evidence="2 3">
    <name type="scientific">Sulfitobacter mediterraneus</name>
    <dbReference type="NCBI Taxonomy" id="83219"/>
    <lineage>
        <taxon>Bacteria</taxon>
        <taxon>Pseudomonadati</taxon>
        <taxon>Pseudomonadota</taxon>
        <taxon>Alphaproteobacteria</taxon>
        <taxon>Rhodobacterales</taxon>
        <taxon>Roseobacteraceae</taxon>
        <taxon>Sulfitobacter</taxon>
    </lineage>
</organism>
<sequence length="60" mass="6436">MMWQLQPMIAWMMSAQGSNVTFALICTLALCGIPVRWVVVLTIILHLSLAFASGSASAAL</sequence>
<evidence type="ECO:0000313" key="2">
    <source>
        <dbReference type="EMBL" id="PTX73051.1"/>
    </source>
</evidence>